<gene>
    <name evidence="1" type="ORF">HELGO_WM13155</name>
</gene>
<reference evidence="1" key="1">
    <citation type="submission" date="2020-01" db="EMBL/GenBank/DDBJ databases">
        <authorList>
            <person name="Meier V. D."/>
            <person name="Meier V D."/>
        </authorList>
    </citation>
    <scope>NUCLEOTIDE SEQUENCE</scope>
    <source>
        <strain evidence="1">HLG_WM_MAG_12</strain>
    </source>
</reference>
<dbReference type="AlphaFoldDB" id="A0A6S6SKL9"/>
<protein>
    <submittedName>
        <fullName evidence="1">Uncharacterized protein</fullName>
    </submittedName>
</protein>
<evidence type="ECO:0000313" key="1">
    <source>
        <dbReference type="EMBL" id="CAA6805371.1"/>
    </source>
</evidence>
<sequence>MYIKLSLIAVSAVLVLSGCGTKKYVYKNDVHTKKAVSILIDKIENLESQVDTLSSNSVCDIPEGSEKSQFKDAIIDQDALDSKKIVKVKKSNVDAIFDPVYFGEVDKSKDSNNSIELTANNKKLINLKPYKVTAHYVNVRSSKSKVNKKNVIDVLPKDEPVYVSEITDGWAKIGDNRYLRVSTITPRTR</sequence>
<dbReference type="PROSITE" id="PS51257">
    <property type="entry name" value="PROKAR_LIPOPROTEIN"/>
    <property type="match status" value="1"/>
</dbReference>
<proteinExistence type="predicted"/>
<name>A0A6S6SKL9_9BACT</name>
<organism evidence="1">
    <name type="scientific">uncultured Campylobacterales bacterium</name>
    <dbReference type="NCBI Taxonomy" id="352960"/>
    <lineage>
        <taxon>Bacteria</taxon>
        <taxon>Pseudomonadati</taxon>
        <taxon>Campylobacterota</taxon>
        <taxon>Epsilonproteobacteria</taxon>
        <taxon>Campylobacterales</taxon>
        <taxon>environmental samples</taxon>
    </lineage>
</organism>
<dbReference type="Gene3D" id="2.30.30.40">
    <property type="entry name" value="SH3 Domains"/>
    <property type="match status" value="1"/>
</dbReference>
<accession>A0A6S6SKL9</accession>
<dbReference type="EMBL" id="CACVAW010000018">
    <property type="protein sequence ID" value="CAA6805371.1"/>
    <property type="molecule type" value="Genomic_DNA"/>
</dbReference>